<evidence type="ECO:0000313" key="4">
    <source>
        <dbReference type="Proteomes" id="UP000027920"/>
    </source>
</evidence>
<dbReference type="Gene3D" id="1.25.40.20">
    <property type="entry name" value="Ankyrin repeat-containing domain"/>
    <property type="match status" value="1"/>
</dbReference>
<dbReference type="Pfam" id="PF22939">
    <property type="entry name" value="WHD_GPIID"/>
    <property type="match status" value="1"/>
</dbReference>
<feature type="domain" description="GPI inositol-deacylase winged helix" evidence="2">
    <location>
        <begin position="128"/>
        <end position="202"/>
    </location>
</feature>
<dbReference type="AlphaFoldDB" id="A0A072Q2F1"/>
<name>A0A072Q2F1_9EURO</name>
<dbReference type="PROSITE" id="PS50297">
    <property type="entry name" value="ANK_REP_REGION"/>
    <property type="match status" value="2"/>
</dbReference>
<reference evidence="3 4" key="1">
    <citation type="submission" date="2013-03" db="EMBL/GenBank/DDBJ databases">
        <title>The Genome Sequence of Exophiala aquamarina CBS 119918.</title>
        <authorList>
            <consortium name="The Broad Institute Genomics Platform"/>
            <person name="Cuomo C."/>
            <person name="de Hoog S."/>
            <person name="Gorbushina A."/>
            <person name="Walker B."/>
            <person name="Young S.K."/>
            <person name="Zeng Q."/>
            <person name="Gargeya S."/>
            <person name="Fitzgerald M."/>
            <person name="Haas B."/>
            <person name="Abouelleil A."/>
            <person name="Allen A.W."/>
            <person name="Alvarado L."/>
            <person name="Arachchi H.M."/>
            <person name="Berlin A.M."/>
            <person name="Chapman S.B."/>
            <person name="Gainer-Dewar J."/>
            <person name="Goldberg J."/>
            <person name="Griggs A."/>
            <person name="Gujja S."/>
            <person name="Hansen M."/>
            <person name="Howarth C."/>
            <person name="Imamovic A."/>
            <person name="Ireland A."/>
            <person name="Larimer J."/>
            <person name="McCowan C."/>
            <person name="Murphy C."/>
            <person name="Pearson M."/>
            <person name="Poon T.W."/>
            <person name="Priest M."/>
            <person name="Roberts A."/>
            <person name="Saif S."/>
            <person name="Shea T."/>
            <person name="Sisk P."/>
            <person name="Sykes S."/>
            <person name="Wortman J."/>
            <person name="Nusbaum C."/>
            <person name="Birren B."/>
        </authorList>
    </citation>
    <scope>NUCLEOTIDE SEQUENCE [LARGE SCALE GENOMIC DNA]</scope>
    <source>
        <strain evidence="3 4">CBS 119918</strain>
    </source>
</reference>
<proteinExistence type="predicted"/>
<dbReference type="HOGENOM" id="CLU_601327_0_0_1"/>
<accession>A0A072Q2F1</accession>
<protein>
    <recommendedName>
        <fullName evidence="2">GPI inositol-deacylase winged helix domain-containing protein</fullName>
    </recommendedName>
</protein>
<dbReference type="PANTHER" id="PTHR10039:SF14">
    <property type="entry name" value="NACHT DOMAIN-CONTAINING PROTEIN"/>
    <property type="match status" value="1"/>
</dbReference>
<sequence>MGKTFKLAISSRPYFPTYTISRRLQRQVELFSIDGAKEHENSTQDVKTFISQELRELRIVLALSEEEVQMVDFKLKACQQHNFLCAYFLTQRLSKNPPSTVQAMLDTLDYLPLGLEDHYKRTLTYCTDYKKAKATFSVLFAARRPLSVDDIAIILMLQPGFQGLTTSDRTRDIIRDTCGMLVHVVGGKVYLIHNTLKMFLLNPKPTVNESKRRRKANPWKHMINVDEGEARLPLACTRILGVKAALWGEQSGFREYARHYWGVHLSQTLRSAHCRRPISYIETMIGYGLNLQMLDNDDKSLLHRAVDIYVSDVNREIVRGILNQGKLVQTAADRDNMTCLHYATLRSDRGLVEMLLEAGFDINVAVRRRNPGAVHESHDRKGMGHGGLTALHAAAYFGRPDMVELLLNAGADAQAQDINGNMALHLVLSRSLGYKSREDLWPDHMYMLEEIPEYM</sequence>
<dbReference type="EMBL" id="AMGV01000001">
    <property type="protein sequence ID" value="KEF62080.1"/>
    <property type="molecule type" value="Genomic_DNA"/>
</dbReference>
<dbReference type="OrthoDB" id="4158194at2759"/>
<organism evidence="3 4">
    <name type="scientific">Exophiala aquamarina CBS 119918</name>
    <dbReference type="NCBI Taxonomy" id="1182545"/>
    <lineage>
        <taxon>Eukaryota</taxon>
        <taxon>Fungi</taxon>
        <taxon>Dikarya</taxon>
        <taxon>Ascomycota</taxon>
        <taxon>Pezizomycotina</taxon>
        <taxon>Eurotiomycetes</taxon>
        <taxon>Chaetothyriomycetidae</taxon>
        <taxon>Chaetothyriales</taxon>
        <taxon>Herpotrichiellaceae</taxon>
        <taxon>Exophiala</taxon>
    </lineage>
</organism>
<dbReference type="GeneID" id="25275004"/>
<feature type="repeat" description="ANK" evidence="1">
    <location>
        <begin position="335"/>
        <end position="367"/>
    </location>
</feature>
<dbReference type="Pfam" id="PF13637">
    <property type="entry name" value="Ank_4"/>
    <property type="match status" value="1"/>
</dbReference>
<dbReference type="SMART" id="SM00248">
    <property type="entry name" value="ANK"/>
    <property type="match status" value="3"/>
</dbReference>
<dbReference type="VEuPathDB" id="FungiDB:A1O9_00052"/>
<dbReference type="InterPro" id="IPR054471">
    <property type="entry name" value="GPIID_WHD"/>
</dbReference>
<dbReference type="Pfam" id="PF00023">
    <property type="entry name" value="Ank"/>
    <property type="match status" value="1"/>
</dbReference>
<evidence type="ECO:0000256" key="1">
    <source>
        <dbReference type="PROSITE-ProRule" id="PRU00023"/>
    </source>
</evidence>
<dbReference type="InterPro" id="IPR036770">
    <property type="entry name" value="Ankyrin_rpt-contain_sf"/>
</dbReference>
<dbReference type="STRING" id="1182545.A0A072Q2F1"/>
<dbReference type="PROSITE" id="PS50088">
    <property type="entry name" value="ANK_REPEAT"/>
    <property type="match status" value="2"/>
</dbReference>
<dbReference type="SUPFAM" id="SSF48403">
    <property type="entry name" value="Ankyrin repeat"/>
    <property type="match status" value="1"/>
</dbReference>
<dbReference type="Proteomes" id="UP000027920">
    <property type="component" value="Unassembled WGS sequence"/>
</dbReference>
<keyword evidence="1" id="KW-0040">ANK repeat</keyword>
<comment type="caution">
    <text evidence="3">The sequence shown here is derived from an EMBL/GenBank/DDBJ whole genome shotgun (WGS) entry which is preliminary data.</text>
</comment>
<dbReference type="PANTHER" id="PTHR10039">
    <property type="entry name" value="AMELOGENIN"/>
    <property type="match status" value="1"/>
</dbReference>
<feature type="repeat" description="ANK" evidence="1">
    <location>
        <begin position="386"/>
        <end position="418"/>
    </location>
</feature>
<gene>
    <name evidence="3" type="ORF">A1O9_00052</name>
</gene>
<dbReference type="RefSeq" id="XP_013264670.1">
    <property type="nucleotide sequence ID" value="XM_013409216.1"/>
</dbReference>
<evidence type="ECO:0000259" key="2">
    <source>
        <dbReference type="Pfam" id="PF22939"/>
    </source>
</evidence>
<evidence type="ECO:0000313" key="3">
    <source>
        <dbReference type="EMBL" id="KEF62080.1"/>
    </source>
</evidence>
<dbReference type="InterPro" id="IPR002110">
    <property type="entry name" value="Ankyrin_rpt"/>
</dbReference>
<keyword evidence="4" id="KW-1185">Reference proteome</keyword>